<sequence length="105" mass="11742">MIKVINTDKLHRGIYLRASVNGTIVYQSARKEGKMAKARIQFGDLGEGNMWYASILFGDNYAAYYGRGFYAWVKDSGNEKCPPPTKLEGNGGEIVCFHGILKDPY</sequence>
<reference evidence="1 2" key="1">
    <citation type="submission" date="2021-04" db="EMBL/GenBank/DDBJ databases">
        <authorList>
            <person name="Bliznina A."/>
        </authorList>
    </citation>
    <scope>NUCLEOTIDE SEQUENCE [LARGE SCALE GENOMIC DNA]</scope>
</reference>
<accession>A0ABN7SKG8</accession>
<protein>
    <submittedName>
        <fullName evidence="1">Oidioi.mRNA.OKI2018_I69.chr1.g635.t1.cds</fullName>
    </submittedName>
</protein>
<evidence type="ECO:0000313" key="2">
    <source>
        <dbReference type="Proteomes" id="UP001158576"/>
    </source>
</evidence>
<keyword evidence="2" id="KW-1185">Reference proteome</keyword>
<evidence type="ECO:0000313" key="1">
    <source>
        <dbReference type="EMBL" id="CAG5103140.1"/>
    </source>
</evidence>
<dbReference type="EMBL" id="OU015566">
    <property type="protein sequence ID" value="CAG5103140.1"/>
    <property type="molecule type" value="Genomic_DNA"/>
</dbReference>
<organism evidence="1 2">
    <name type="scientific">Oikopleura dioica</name>
    <name type="common">Tunicate</name>
    <dbReference type="NCBI Taxonomy" id="34765"/>
    <lineage>
        <taxon>Eukaryota</taxon>
        <taxon>Metazoa</taxon>
        <taxon>Chordata</taxon>
        <taxon>Tunicata</taxon>
        <taxon>Appendicularia</taxon>
        <taxon>Copelata</taxon>
        <taxon>Oikopleuridae</taxon>
        <taxon>Oikopleura</taxon>
    </lineage>
</organism>
<name>A0ABN7SKG8_OIKDI</name>
<proteinExistence type="predicted"/>
<dbReference type="Proteomes" id="UP001158576">
    <property type="component" value="Chromosome 1"/>
</dbReference>
<gene>
    <name evidence="1" type="ORF">OKIOD_LOCUS9400</name>
</gene>